<dbReference type="EMBL" id="JADGKB010000028">
    <property type="protein sequence ID" value="KAJ3258375.1"/>
    <property type="molecule type" value="Genomic_DNA"/>
</dbReference>
<organism evidence="1 2">
    <name type="scientific">Boothiomyces macroporosus</name>
    <dbReference type="NCBI Taxonomy" id="261099"/>
    <lineage>
        <taxon>Eukaryota</taxon>
        <taxon>Fungi</taxon>
        <taxon>Fungi incertae sedis</taxon>
        <taxon>Chytridiomycota</taxon>
        <taxon>Chytridiomycota incertae sedis</taxon>
        <taxon>Chytridiomycetes</taxon>
        <taxon>Rhizophydiales</taxon>
        <taxon>Terramycetaceae</taxon>
        <taxon>Boothiomyces</taxon>
    </lineage>
</organism>
<sequence length="188" mass="22300">MDRTLEFFTETKKFNPPILSKPKKNRIVKFKEINSRIFKFKCYLHLIRKPFLNISFTVDQIEVDLPSPRMVFEMTSNQKNAFYLQLQSRIKELQNEIKSTNCECRINNEIKESLNHQLSLAVEILKSLDSQRSLFKPQTFKTATVVKDIPVEEDDLDPETIQLLEMENKQLIQDYKQSLNQIEYYSLT</sequence>
<keyword evidence="2" id="KW-1185">Reference proteome</keyword>
<evidence type="ECO:0000313" key="2">
    <source>
        <dbReference type="Proteomes" id="UP001210925"/>
    </source>
</evidence>
<dbReference type="Proteomes" id="UP001210925">
    <property type="component" value="Unassembled WGS sequence"/>
</dbReference>
<name>A0AAD5UHL6_9FUNG</name>
<comment type="caution">
    <text evidence="1">The sequence shown here is derived from an EMBL/GenBank/DDBJ whole genome shotgun (WGS) entry which is preliminary data.</text>
</comment>
<proteinExistence type="predicted"/>
<accession>A0AAD5UHL6</accession>
<protein>
    <submittedName>
        <fullName evidence="1">Uncharacterized protein</fullName>
    </submittedName>
</protein>
<gene>
    <name evidence="1" type="ORF">HK103_003663</name>
</gene>
<dbReference type="AlphaFoldDB" id="A0AAD5UHL6"/>
<evidence type="ECO:0000313" key="1">
    <source>
        <dbReference type="EMBL" id="KAJ3258375.1"/>
    </source>
</evidence>
<reference evidence="1" key="1">
    <citation type="submission" date="2020-05" db="EMBL/GenBank/DDBJ databases">
        <title>Phylogenomic resolution of chytrid fungi.</title>
        <authorList>
            <person name="Stajich J.E."/>
            <person name="Amses K."/>
            <person name="Simmons R."/>
            <person name="Seto K."/>
            <person name="Myers J."/>
            <person name="Bonds A."/>
            <person name="Quandt C.A."/>
            <person name="Barry K."/>
            <person name="Liu P."/>
            <person name="Grigoriev I."/>
            <person name="Longcore J.E."/>
            <person name="James T.Y."/>
        </authorList>
    </citation>
    <scope>NUCLEOTIDE SEQUENCE</scope>
    <source>
        <strain evidence="1">PLAUS21</strain>
    </source>
</reference>